<organism evidence="2 3">
    <name type="scientific">Trichocoleus desertorum GB2-A4</name>
    <dbReference type="NCBI Taxonomy" id="2933944"/>
    <lineage>
        <taxon>Bacteria</taxon>
        <taxon>Bacillati</taxon>
        <taxon>Cyanobacteriota</taxon>
        <taxon>Cyanophyceae</taxon>
        <taxon>Leptolyngbyales</taxon>
        <taxon>Trichocoleusaceae</taxon>
        <taxon>Trichocoleus</taxon>
    </lineage>
</organism>
<dbReference type="EMBL" id="JAMPKM010000003">
    <property type="protein sequence ID" value="MEP0817014.1"/>
    <property type="molecule type" value="Genomic_DNA"/>
</dbReference>
<keyword evidence="1" id="KW-0472">Membrane</keyword>
<protein>
    <recommendedName>
        <fullName evidence="4">NADH dehydrogenase subunit 4L</fullName>
    </recommendedName>
</protein>
<comment type="caution">
    <text evidence="2">The sequence shown here is derived from an EMBL/GenBank/DDBJ whole genome shotgun (WGS) entry which is preliminary data.</text>
</comment>
<keyword evidence="1" id="KW-0812">Transmembrane</keyword>
<evidence type="ECO:0000313" key="2">
    <source>
        <dbReference type="EMBL" id="MEP0817014.1"/>
    </source>
</evidence>
<gene>
    <name evidence="2" type="ORF">NC998_07885</name>
</gene>
<proteinExistence type="predicted"/>
<evidence type="ECO:0000256" key="1">
    <source>
        <dbReference type="SAM" id="Phobius"/>
    </source>
</evidence>
<feature type="transmembrane region" description="Helical" evidence="1">
    <location>
        <begin position="27"/>
        <end position="44"/>
    </location>
</feature>
<keyword evidence="3" id="KW-1185">Reference proteome</keyword>
<dbReference type="RefSeq" id="WP_190439453.1">
    <property type="nucleotide sequence ID" value="NZ_JAMPKM010000003.1"/>
</dbReference>
<dbReference type="Proteomes" id="UP001464891">
    <property type="component" value="Unassembled WGS sequence"/>
</dbReference>
<name>A0ABV0J5F6_9CYAN</name>
<keyword evidence="1" id="KW-1133">Transmembrane helix</keyword>
<evidence type="ECO:0000313" key="3">
    <source>
        <dbReference type="Proteomes" id="UP001464891"/>
    </source>
</evidence>
<evidence type="ECO:0008006" key="4">
    <source>
        <dbReference type="Google" id="ProtNLM"/>
    </source>
</evidence>
<accession>A0ABV0J5F6</accession>
<reference evidence="2 3" key="1">
    <citation type="submission" date="2022-04" db="EMBL/GenBank/DDBJ databases">
        <title>Positive selection, recombination, and allopatry shape intraspecific diversity of widespread and dominant cyanobacteria.</title>
        <authorList>
            <person name="Wei J."/>
            <person name="Shu W."/>
            <person name="Hu C."/>
        </authorList>
    </citation>
    <scope>NUCLEOTIDE SEQUENCE [LARGE SCALE GENOMIC DNA]</scope>
    <source>
        <strain evidence="2 3">GB2-A4</strain>
    </source>
</reference>
<sequence length="48" mass="5227">MASATSSLLFMLNWATQESTPTLNFTSFLFVLSSAIALATLQIAHKHN</sequence>